<reference evidence="1" key="1">
    <citation type="submission" date="2019-06" db="EMBL/GenBank/DDBJ databases">
        <authorList>
            <person name="Zheng W."/>
        </authorList>
    </citation>
    <scope>NUCLEOTIDE SEQUENCE</scope>
    <source>
        <strain evidence="1">QDHG01</strain>
    </source>
</reference>
<gene>
    <name evidence="1" type="ORF">FGO68_gene1651</name>
</gene>
<proteinExistence type="predicted"/>
<name>A0A8J8NVP1_HALGN</name>
<sequence length="353" mass="41623">MYNVATLFDKLLIAIPSAHWKAFKKMEAIVNNSSIYQPFNYNRRQFQYDQLISIFVDTSLKYIDAMKVCITHKLLSHAMEQMREESYNPITFKQFLEDVREKSAIDQTINMSREKIIREKAHSLENIVKEIVKDLKGLLGISKQSRIDTIEKEQSAAVLSAIYLGLATNLNQASDKELYDMVKSEVRKLLSNYGFYNFQNWVYIPKASQEPKSISSLKFALKMSVRPVLIVDPMSLTKSFFQKVKFRKFKDLQPSDLSPDDVYICHYENPVFNKWVWDSFTVFYVSGFEQVHEKEENECVNIYDFEELQLKLQDVQSQVEELIKEDQSQPRQNFEKQKQLFENLRLIKKKDYI</sequence>
<dbReference type="EMBL" id="RRYP01006680">
    <property type="protein sequence ID" value="TNV81026.1"/>
    <property type="molecule type" value="Genomic_DNA"/>
</dbReference>
<evidence type="ECO:0000313" key="2">
    <source>
        <dbReference type="Proteomes" id="UP000785679"/>
    </source>
</evidence>
<dbReference type="AlphaFoldDB" id="A0A8J8NVP1"/>
<evidence type="ECO:0000313" key="1">
    <source>
        <dbReference type="EMBL" id="TNV81026.1"/>
    </source>
</evidence>
<dbReference type="Proteomes" id="UP000785679">
    <property type="component" value="Unassembled WGS sequence"/>
</dbReference>
<comment type="caution">
    <text evidence="1">The sequence shown here is derived from an EMBL/GenBank/DDBJ whole genome shotgun (WGS) entry which is preliminary data.</text>
</comment>
<protein>
    <submittedName>
        <fullName evidence="1">Uncharacterized protein</fullName>
    </submittedName>
</protein>
<organism evidence="1 2">
    <name type="scientific">Halteria grandinella</name>
    <dbReference type="NCBI Taxonomy" id="5974"/>
    <lineage>
        <taxon>Eukaryota</taxon>
        <taxon>Sar</taxon>
        <taxon>Alveolata</taxon>
        <taxon>Ciliophora</taxon>
        <taxon>Intramacronucleata</taxon>
        <taxon>Spirotrichea</taxon>
        <taxon>Stichotrichia</taxon>
        <taxon>Sporadotrichida</taxon>
        <taxon>Halteriidae</taxon>
        <taxon>Halteria</taxon>
    </lineage>
</organism>
<accession>A0A8J8NVP1</accession>
<keyword evidence="2" id="KW-1185">Reference proteome</keyword>